<keyword evidence="7" id="KW-1185">Reference proteome</keyword>
<dbReference type="SUPFAM" id="SSF53850">
    <property type="entry name" value="Periplasmic binding protein-like II"/>
    <property type="match status" value="1"/>
</dbReference>
<proteinExistence type="inferred from homology"/>
<comment type="similarity">
    <text evidence="1">Belongs to the LysR transcriptional regulatory family.</text>
</comment>
<dbReference type="Pfam" id="PF03466">
    <property type="entry name" value="LysR_substrate"/>
    <property type="match status" value="1"/>
</dbReference>
<dbReference type="CDD" id="cd05466">
    <property type="entry name" value="PBP2_LTTR_substrate"/>
    <property type="match status" value="1"/>
</dbReference>
<organism evidence="6 7">
    <name type="scientific">Salinivibrio siamensis</name>
    <dbReference type="NCBI Taxonomy" id="414286"/>
    <lineage>
        <taxon>Bacteria</taxon>
        <taxon>Pseudomonadati</taxon>
        <taxon>Pseudomonadota</taxon>
        <taxon>Gammaproteobacteria</taxon>
        <taxon>Vibrionales</taxon>
        <taxon>Vibrionaceae</taxon>
        <taxon>Salinivibrio</taxon>
    </lineage>
</organism>
<evidence type="ECO:0000259" key="5">
    <source>
        <dbReference type="PROSITE" id="PS50931"/>
    </source>
</evidence>
<keyword evidence="2" id="KW-0805">Transcription regulation</keyword>
<dbReference type="InterPro" id="IPR000847">
    <property type="entry name" value="LysR_HTH_N"/>
</dbReference>
<dbReference type="PANTHER" id="PTHR30126:SF99">
    <property type="entry name" value="TRANSCRIPTIONAL REGULATOR LYSR FAMILY"/>
    <property type="match status" value="1"/>
</dbReference>
<dbReference type="Gene3D" id="1.10.10.10">
    <property type="entry name" value="Winged helix-like DNA-binding domain superfamily/Winged helix DNA-binding domain"/>
    <property type="match status" value="1"/>
</dbReference>
<evidence type="ECO:0000256" key="4">
    <source>
        <dbReference type="ARBA" id="ARBA00023163"/>
    </source>
</evidence>
<evidence type="ECO:0000313" key="7">
    <source>
        <dbReference type="Proteomes" id="UP000189410"/>
    </source>
</evidence>
<dbReference type="InterPro" id="IPR036388">
    <property type="entry name" value="WH-like_DNA-bd_sf"/>
</dbReference>
<feature type="domain" description="HTH lysR-type" evidence="5">
    <location>
        <begin position="6"/>
        <end position="59"/>
    </location>
</feature>
<keyword evidence="3" id="KW-0238">DNA-binding</keyword>
<dbReference type="Gene3D" id="3.40.190.10">
    <property type="entry name" value="Periplasmic binding protein-like II"/>
    <property type="match status" value="2"/>
</dbReference>
<gene>
    <name evidence="6" type="ORF">BZG73_13975</name>
</gene>
<evidence type="ECO:0000256" key="1">
    <source>
        <dbReference type="ARBA" id="ARBA00009437"/>
    </source>
</evidence>
<dbReference type="PRINTS" id="PR00039">
    <property type="entry name" value="HTHLYSR"/>
</dbReference>
<evidence type="ECO:0000313" key="6">
    <source>
        <dbReference type="EMBL" id="OOE81142.1"/>
    </source>
</evidence>
<dbReference type="InterPro" id="IPR036390">
    <property type="entry name" value="WH_DNA-bd_sf"/>
</dbReference>
<dbReference type="PANTHER" id="PTHR30126">
    <property type="entry name" value="HTH-TYPE TRANSCRIPTIONAL REGULATOR"/>
    <property type="match status" value="1"/>
</dbReference>
<comment type="caution">
    <text evidence="6">The sequence shown here is derived from an EMBL/GenBank/DDBJ whole genome shotgun (WGS) entry which is preliminary data.</text>
</comment>
<protein>
    <submittedName>
        <fullName evidence="6">LysR family transcriptional regulator</fullName>
    </submittedName>
</protein>
<evidence type="ECO:0000256" key="3">
    <source>
        <dbReference type="ARBA" id="ARBA00023125"/>
    </source>
</evidence>
<name>A0ABX3K5P4_9GAMM</name>
<dbReference type="InterPro" id="IPR005119">
    <property type="entry name" value="LysR_subst-bd"/>
</dbReference>
<dbReference type="EMBL" id="MUFB01000033">
    <property type="protein sequence ID" value="OOE81142.1"/>
    <property type="molecule type" value="Genomic_DNA"/>
</dbReference>
<sequence>MVNPVWLKTFCTLVDVGSFTKAADKCFMTQSGVSQHVRKLEDALSTTLLIRSKKGIVTTEAGEQLYRQGKDVLQTLDNLAVNISQDPGYEGEVRLMSPGSVGLRLYPHLLDLQVTYPTLTINYRFAPNGDIHNAILNNTIDIGLTTACPVNPNIQSEPIGEEPLLLVTPRHVKSPTWETLCQLGFIDHPDARHHAELLLGANFEQYQTAQLRPIKQSGFSNQIGLILLPVARGLGFTVLPANAVAAFAQQAAIKAHHLPTPVSETLYLSSLAGRVLPQRAINISNVIKEQVSDSIGMHT</sequence>
<keyword evidence="4" id="KW-0804">Transcription</keyword>
<dbReference type="RefSeq" id="WP_077668622.1">
    <property type="nucleotide sequence ID" value="NZ_MUFB01000033.1"/>
</dbReference>
<dbReference type="PROSITE" id="PS50931">
    <property type="entry name" value="HTH_LYSR"/>
    <property type="match status" value="1"/>
</dbReference>
<reference evidence="6 7" key="1">
    <citation type="journal article" date="2017" name="Genome Announc.">
        <title>Draft Genome Sequences of Salinivibrio proteolyticus, Salinivibrio sharmensis, Salinivibrio siamensis, Salinivibrio costicola subsp. alcaliphilus, Salinivibrio costicola subsp. vallismortis, and 29 New Isolates Belonging to the Genus Salinivibrio.</title>
        <authorList>
            <person name="Lopez-Hermoso C."/>
            <person name="de la Haba R.R."/>
            <person name="Sanchez-Porro C."/>
            <person name="Bayliss S.C."/>
            <person name="Feil E.J."/>
            <person name="Ventosa A."/>
        </authorList>
    </citation>
    <scope>NUCLEOTIDE SEQUENCE [LARGE SCALE GENOMIC DNA]</scope>
    <source>
        <strain evidence="6 7">JCM 14472</strain>
    </source>
</reference>
<accession>A0ABX3K5P4</accession>
<dbReference type="Pfam" id="PF00126">
    <property type="entry name" value="HTH_1"/>
    <property type="match status" value="1"/>
</dbReference>
<dbReference type="SUPFAM" id="SSF46785">
    <property type="entry name" value="Winged helix' DNA-binding domain"/>
    <property type="match status" value="1"/>
</dbReference>
<dbReference type="Proteomes" id="UP000189410">
    <property type="component" value="Unassembled WGS sequence"/>
</dbReference>
<evidence type="ECO:0000256" key="2">
    <source>
        <dbReference type="ARBA" id="ARBA00023015"/>
    </source>
</evidence>